<dbReference type="Proteomes" id="UP000729733">
    <property type="component" value="Unassembled WGS sequence"/>
</dbReference>
<dbReference type="EC" id="3.4.16.4" evidence="3"/>
<dbReference type="GO" id="GO:0006508">
    <property type="term" value="P:proteolysis"/>
    <property type="evidence" value="ECO:0007669"/>
    <property type="project" value="InterPro"/>
</dbReference>
<keyword evidence="3" id="KW-0121">Carboxypeptidase</keyword>
<sequence>MKFVCDRLKSFGLLGLLITMPVLNNKNVLAQDISELRVVPNINDRSRICTADIPAAIDEIINRPELERSRWGIEIETEDGETIYSLNGNKFFTPASSAKLLTTAAVLSTLGADYRIVTPLLAVGDLPNLTSLRLQGRGDPSLSNKSLKQIVHQLQALGVKRIEKLIVDDSYFDSPAINPTWEWLDVHSYFATAVNSTILNQNTVTLTLLPQELGKSVKFNWSDRLAGRQWQVVNQGITGEIDIPYGIEIDGDLGKPILYIRGELGINEAPDIWDLAIVDPANYFLESLRLHLERSGISVAKGIVVKETSGNELETELLTLSSPSIAEIITEINRESNNLYAEVMAKILAKKLNTNNAIEAINQSLDRLGINEEEYILVDSSGLSRQNLVTPHALVKTLALVSRLPSPTSNIYRQSLAIAGINGTLRNRFKNTTIEGHLWAKTGTLTGVGTLSGYLYVPNYTPVIFSIIVNNSDLSSREIGKEIDRVVTVLNHIKRC</sequence>
<protein>
    <submittedName>
        <fullName evidence="3">D-alanyl-D-alanine carboxypeptidase/D-alanyl-D-alanine-endopeptidase</fullName>
        <ecNumber evidence="3">3.4.16.4</ecNumber>
    </submittedName>
</protein>
<dbReference type="RefSeq" id="WP_229640929.1">
    <property type="nucleotide sequence ID" value="NZ_JADWDC010000030.1"/>
</dbReference>
<evidence type="ECO:0000313" key="3">
    <source>
        <dbReference type="EMBL" id="MCC0177862.1"/>
    </source>
</evidence>
<evidence type="ECO:0000313" key="4">
    <source>
        <dbReference type="Proteomes" id="UP000729733"/>
    </source>
</evidence>
<dbReference type="Gene3D" id="3.50.80.20">
    <property type="entry name" value="D-Ala-D-Ala carboxypeptidase C, peptidase S13"/>
    <property type="match status" value="1"/>
</dbReference>
<comment type="caution">
    <text evidence="3">The sequence shown here is derived from an EMBL/GenBank/DDBJ whole genome shotgun (WGS) entry which is preliminary data.</text>
</comment>
<dbReference type="GO" id="GO:0000270">
    <property type="term" value="P:peptidoglycan metabolic process"/>
    <property type="evidence" value="ECO:0007669"/>
    <property type="project" value="TreeGrafter"/>
</dbReference>
<comment type="similarity">
    <text evidence="1">Belongs to the peptidase S13 family.</text>
</comment>
<accession>A0A964BS87</accession>
<dbReference type="InterPro" id="IPR000667">
    <property type="entry name" value="Peptidase_S13"/>
</dbReference>
<dbReference type="Pfam" id="PF02113">
    <property type="entry name" value="Peptidase_S13"/>
    <property type="match status" value="1"/>
</dbReference>
<keyword evidence="2 3" id="KW-0378">Hydrolase</keyword>
<organism evidence="3 4">
    <name type="scientific">Waterburya agarophytonicola KI4</name>
    <dbReference type="NCBI Taxonomy" id="2874699"/>
    <lineage>
        <taxon>Bacteria</taxon>
        <taxon>Bacillati</taxon>
        <taxon>Cyanobacteriota</taxon>
        <taxon>Cyanophyceae</taxon>
        <taxon>Pleurocapsales</taxon>
        <taxon>Hyellaceae</taxon>
        <taxon>Waterburya</taxon>
        <taxon>Waterburya agarophytonicola</taxon>
    </lineage>
</organism>
<dbReference type="GO" id="GO:0009002">
    <property type="term" value="F:serine-type D-Ala-D-Ala carboxypeptidase activity"/>
    <property type="evidence" value="ECO:0007669"/>
    <property type="project" value="UniProtKB-EC"/>
</dbReference>
<keyword evidence="4" id="KW-1185">Reference proteome</keyword>
<dbReference type="InterPro" id="IPR012338">
    <property type="entry name" value="Beta-lactam/transpept-like"/>
</dbReference>
<keyword evidence="3" id="KW-0645">Protease</keyword>
<dbReference type="PRINTS" id="PR00922">
    <property type="entry name" value="DADACBPTASE3"/>
</dbReference>
<proteinExistence type="inferred from homology"/>
<dbReference type="PANTHER" id="PTHR30023">
    <property type="entry name" value="D-ALANYL-D-ALANINE CARBOXYPEPTIDASE"/>
    <property type="match status" value="1"/>
</dbReference>
<dbReference type="Gene3D" id="3.40.710.10">
    <property type="entry name" value="DD-peptidase/beta-lactamase superfamily"/>
    <property type="match status" value="1"/>
</dbReference>
<name>A0A964BS87_9CYAN</name>
<gene>
    <name evidence="3" type="primary">dacB</name>
    <name evidence="3" type="ORF">I4641_12830</name>
</gene>
<dbReference type="NCBIfam" id="TIGR00666">
    <property type="entry name" value="PBP4"/>
    <property type="match status" value="1"/>
</dbReference>
<dbReference type="PANTHER" id="PTHR30023:SF0">
    <property type="entry name" value="PENICILLIN-SENSITIVE CARBOXYPEPTIDASE A"/>
    <property type="match status" value="1"/>
</dbReference>
<dbReference type="SUPFAM" id="SSF56601">
    <property type="entry name" value="beta-lactamase/transpeptidase-like"/>
    <property type="match status" value="1"/>
</dbReference>
<dbReference type="AlphaFoldDB" id="A0A964BS87"/>
<evidence type="ECO:0000256" key="2">
    <source>
        <dbReference type="ARBA" id="ARBA00022801"/>
    </source>
</evidence>
<dbReference type="EMBL" id="JADWDC010000030">
    <property type="protein sequence ID" value="MCC0177862.1"/>
    <property type="molecule type" value="Genomic_DNA"/>
</dbReference>
<evidence type="ECO:0000256" key="1">
    <source>
        <dbReference type="ARBA" id="ARBA00006096"/>
    </source>
</evidence>
<reference evidence="3" key="1">
    <citation type="journal article" date="2021" name="Antonie Van Leeuwenhoek">
        <title>Draft genome and description of Waterburya agarophytonicola gen. nov. sp. nov. (Pleurocapsales, Cyanobacteria): a seaweed symbiont.</title>
        <authorList>
            <person name="Bonthond G."/>
            <person name="Shalygin S."/>
            <person name="Bayer T."/>
            <person name="Weinberger F."/>
        </authorList>
    </citation>
    <scope>NUCLEOTIDE SEQUENCE</scope>
    <source>
        <strain evidence="3">KI4</strain>
    </source>
</reference>